<dbReference type="Pfam" id="PF07522">
    <property type="entry name" value="DRMBL"/>
    <property type="match status" value="1"/>
</dbReference>
<dbReference type="GO" id="GO:0000723">
    <property type="term" value="P:telomere maintenance"/>
    <property type="evidence" value="ECO:0007669"/>
    <property type="project" value="TreeGrafter"/>
</dbReference>
<evidence type="ECO:0000313" key="15">
    <source>
        <dbReference type="EMBL" id="CAF0888754.1"/>
    </source>
</evidence>
<evidence type="ECO:0000256" key="4">
    <source>
        <dbReference type="ARBA" id="ARBA00022759"/>
    </source>
</evidence>
<dbReference type="AlphaFoldDB" id="A0A813YRP7"/>
<keyword evidence="7" id="KW-0269">Exonuclease</keyword>
<name>A0A813YRP7_ADIRI</name>
<organism evidence="15 16">
    <name type="scientific">Adineta ricciae</name>
    <name type="common">Rotifer</name>
    <dbReference type="NCBI Taxonomy" id="249248"/>
    <lineage>
        <taxon>Eukaryota</taxon>
        <taxon>Metazoa</taxon>
        <taxon>Spiralia</taxon>
        <taxon>Gnathifera</taxon>
        <taxon>Rotifera</taxon>
        <taxon>Eurotatoria</taxon>
        <taxon>Bdelloidea</taxon>
        <taxon>Adinetida</taxon>
        <taxon>Adinetidae</taxon>
        <taxon>Adineta</taxon>
    </lineage>
</organism>
<evidence type="ECO:0000256" key="7">
    <source>
        <dbReference type="ARBA" id="ARBA00022839"/>
    </source>
</evidence>
<dbReference type="Pfam" id="PF08652">
    <property type="entry name" value="RAI1"/>
    <property type="match status" value="1"/>
</dbReference>
<keyword evidence="8" id="KW-0233">DNA recombination</keyword>
<dbReference type="Gene3D" id="3.40.50.12650">
    <property type="match status" value="1"/>
</dbReference>
<evidence type="ECO:0000256" key="1">
    <source>
        <dbReference type="ARBA" id="ARBA00004123"/>
    </source>
</evidence>
<keyword evidence="6" id="KW-0378">Hydrolase</keyword>
<evidence type="ECO:0000256" key="2">
    <source>
        <dbReference type="ARBA" id="ARBA00010304"/>
    </source>
</evidence>
<comment type="subcellular location">
    <subcellularLocation>
        <location evidence="1">Nucleus</location>
    </subcellularLocation>
</comment>
<dbReference type="GO" id="GO:0003684">
    <property type="term" value="F:damaged DNA binding"/>
    <property type="evidence" value="ECO:0007669"/>
    <property type="project" value="TreeGrafter"/>
</dbReference>
<evidence type="ECO:0000256" key="11">
    <source>
        <dbReference type="ARBA" id="ARBA00039759"/>
    </source>
</evidence>
<keyword evidence="5" id="KW-0227">DNA damage</keyword>
<protein>
    <recommendedName>
        <fullName evidence="11">Protein artemis</fullName>
    </recommendedName>
    <alternativeName>
        <fullName evidence="12">DNA cross-link repair 1C protein</fullName>
    </alternativeName>
</protein>
<dbReference type="Gene3D" id="3.60.15.10">
    <property type="entry name" value="Ribonuclease Z/Hydroxyacylglutathione hydrolase-like"/>
    <property type="match status" value="1"/>
</dbReference>
<dbReference type="InterPro" id="IPR013961">
    <property type="entry name" value="RAI1"/>
</dbReference>
<evidence type="ECO:0000256" key="12">
    <source>
        <dbReference type="ARBA" id="ARBA00042677"/>
    </source>
</evidence>
<keyword evidence="10" id="KW-0539">Nucleus</keyword>
<feature type="non-terminal residue" evidence="15">
    <location>
        <position position="1"/>
    </location>
</feature>
<feature type="domain" description="DNA repair metallo-beta-lactamase" evidence="13">
    <location>
        <begin position="678"/>
        <end position="715"/>
    </location>
</feature>
<dbReference type="GO" id="GO:0035312">
    <property type="term" value="F:5'-3' DNA exonuclease activity"/>
    <property type="evidence" value="ECO:0007669"/>
    <property type="project" value="TreeGrafter"/>
</dbReference>
<keyword evidence="3" id="KW-0540">Nuclease</keyword>
<evidence type="ECO:0000259" key="13">
    <source>
        <dbReference type="Pfam" id="PF07522"/>
    </source>
</evidence>
<dbReference type="InterPro" id="IPR011084">
    <property type="entry name" value="DRMBL"/>
</dbReference>
<dbReference type="GO" id="GO:0004519">
    <property type="term" value="F:endonuclease activity"/>
    <property type="evidence" value="ECO:0007669"/>
    <property type="project" value="UniProtKB-KW"/>
</dbReference>
<dbReference type="PANTHER" id="PTHR23240:SF8">
    <property type="entry name" value="PROTEIN ARTEMIS"/>
    <property type="match status" value="1"/>
</dbReference>
<sequence>MSSSLTYFNNETFLDGTGRGKLFRQVQYACQPNNTVPCAPMLTNSEEKTKKKRHHRKAEVVCVDVQLPLSAVIERNVPVFILCEQFPEKYISPTSLAVLHWSKYHGRNISFYLKDIGYFSTADRSDANRCREDFRYLKRLIYDIDDTRQLKQLNIEFDLNIGSAYLNPAEPSTSLDAMLWWISRHKATVVNKKGRFTFDFVGWRGTIRKIMSSLFNQETDWRIAVIRYRGAHFFHVVHTETELAIEFGQTPIEKRMCYWGHKFEDYLCSETPPLFPSPKKLFSLVNLATLGVHTLLYGSEIDACTKDSIIDDESDDLQTTLNSTNINSKLRKKRTFVEIKLVYAENMLELHTSTARKYAKWWSQCFLTGIDQILLGFRNDYGIVRQIHPLLIKDIETRARTWSSSSFLAFLSEFCAFVRKTITKDYFDDDQHTDHLRGLDDETFSNYAKSNRATRIYCSEATRYFLSQLSAYKHLSQFYSVLNVDQPFTIQNPENDNSSVTVTCFGAGHCPGSLMLLFEGLYGTVLYTGDFRLYSHQSNRHRVILSKKRIDSLYIDMTFFEPSIRQLPQREQACEKLIDFIQQNQDRRFYLKTSARVGYEYIYMSLYRHFAIPIHVSTEQYHLYDCLPQVQQALTTDGQSTRLHACWPRCSHTNPSIKASIVLSVLWFTLQQQQHFQSPLIQISIDFYRLCYSLHSSYNEICTFIKQISPTRVHP</sequence>
<dbReference type="GO" id="GO:0036297">
    <property type="term" value="P:interstrand cross-link repair"/>
    <property type="evidence" value="ECO:0007669"/>
    <property type="project" value="TreeGrafter"/>
</dbReference>
<feature type="domain" description="RAI1-like" evidence="14">
    <location>
        <begin position="115"/>
        <end position="425"/>
    </location>
</feature>
<dbReference type="GO" id="GO:0005634">
    <property type="term" value="C:nucleus"/>
    <property type="evidence" value="ECO:0007669"/>
    <property type="project" value="UniProtKB-SubCell"/>
</dbReference>
<keyword evidence="16" id="KW-1185">Reference proteome</keyword>
<evidence type="ECO:0000256" key="5">
    <source>
        <dbReference type="ARBA" id="ARBA00022763"/>
    </source>
</evidence>
<dbReference type="Proteomes" id="UP000663828">
    <property type="component" value="Unassembled WGS sequence"/>
</dbReference>
<comment type="caution">
    <text evidence="15">The sequence shown here is derived from an EMBL/GenBank/DDBJ whole genome shotgun (WGS) entry which is preliminary data.</text>
</comment>
<dbReference type="GO" id="GO:0006310">
    <property type="term" value="P:DNA recombination"/>
    <property type="evidence" value="ECO:0007669"/>
    <property type="project" value="UniProtKB-KW"/>
</dbReference>
<evidence type="ECO:0000256" key="6">
    <source>
        <dbReference type="ARBA" id="ARBA00022801"/>
    </source>
</evidence>
<gene>
    <name evidence="15" type="ORF">XAT740_LOCUS7394</name>
</gene>
<accession>A0A813YRP7</accession>
<keyword evidence="4" id="KW-0255">Endonuclease</keyword>
<evidence type="ECO:0000256" key="10">
    <source>
        <dbReference type="ARBA" id="ARBA00023242"/>
    </source>
</evidence>
<dbReference type="SUPFAM" id="SSF56281">
    <property type="entry name" value="Metallo-hydrolase/oxidoreductase"/>
    <property type="match status" value="1"/>
</dbReference>
<keyword evidence="9" id="KW-0234">DNA repair</keyword>
<reference evidence="15" key="1">
    <citation type="submission" date="2021-02" db="EMBL/GenBank/DDBJ databases">
        <authorList>
            <person name="Nowell W R."/>
        </authorList>
    </citation>
    <scope>NUCLEOTIDE SEQUENCE</scope>
</reference>
<evidence type="ECO:0000256" key="8">
    <source>
        <dbReference type="ARBA" id="ARBA00023172"/>
    </source>
</evidence>
<dbReference type="PANTHER" id="PTHR23240">
    <property type="entry name" value="DNA CROSS-LINK REPAIR PROTEIN PSO2/SNM1-RELATED"/>
    <property type="match status" value="1"/>
</dbReference>
<evidence type="ECO:0000256" key="9">
    <source>
        <dbReference type="ARBA" id="ARBA00023204"/>
    </source>
</evidence>
<proteinExistence type="inferred from homology"/>
<evidence type="ECO:0000313" key="16">
    <source>
        <dbReference type="Proteomes" id="UP000663828"/>
    </source>
</evidence>
<dbReference type="GO" id="GO:0006303">
    <property type="term" value="P:double-strand break repair via nonhomologous end joining"/>
    <property type="evidence" value="ECO:0007669"/>
    <property type="project" value="TreeGrafter"/>
</dbReference>
<evidence type="ECO:0000259" key="14">
    <source>
        <dbReference type="Pfam" id="PF08652"/>
    </source>
</evidence>
<comment type="similarity">
    <text evidence="2">Belongs to the DNA repair metallo-beta-lactamase (DRMBL) family.</text>
</comment>
<dbReference type="InterPro" id="IPR036866">
    <property type="entry name" value="RibonucZ/Hydroxyglut_hydro"/>
</dbReference>
<evidence type="ECO:0000256" key="3">
    <source>
        <dbReference type="ARBA" id="ARBA00022722"/>
    </source>
</evidence>
<dbReference type="EMBL" id="CAJNOR010000353">
    <property type="protein sequence ID" value="CAF0888754.1"/>
    <property type="molecule type" value="Genomic_DNA"/>
</dbReference>